<dbReference type="OrthoDB" id="7057642at2"/>
<dbReference type="EMBL" id="CP031395">
    <property type="protein sequence ID" value="QBK03768.1"/>
    <property type="molecule type" value="Genomic_DNA"/>
</dbReference>
<accession>A0A4P6UF08</accession>
<dbReference type="Proteomes" id="UP000292939">
    <property type="component" value="Chromosome"/>
</dbReference>
<gene>
    <name evidence="1" type="ORF">DW355_02375</name>
</gene>
<dbReference type="Pfam" id="PF11161">
    <property type="entry name" value="DUF2944"/>
    <property type="match status" value="1"/>
</dbReference>
<dbReference type="RefSeq" id="WP_131277731.1">
    <property type="nucleotide sequence ID" value="NZ_CP031395.1"/>
</dbReference>
<organism evidence="1 2">
    <name type="scientific">Hylemonella gracilis</name>
    <dbReference type="NCBI Taxonomy" id="80880"/>
    <lineage>
        <taxon>Bacteria</taxon>
        <taxon>Pseudomonadati</taxon>
        <taxon>Pseudomonadota</taxon>
        <taxon>Betaproteobacteria</taxon>
        <taxon>Burkholderiales</taxon>
        <taxon>Comamonadaceae</taxon>
        <taxon>Hylemonella</taxon>
    </lineage>
</organism>
<evidence type="ECO:0000313" key="2">
    <source>
        <dbReference type="Proteomes" id="UP000292939"/>
    </source>
</evidence>
<dbReference type="KEGG" id="hgr:DW355_02375"/>
<dbReference type="InterPro" id="IPR021332">
    <property type="entry name" value="DUF2944"/>
</dbReference>
<dbReference type="AlphaFoldDB" id="A0A4P6UF08"/>
<evidence type="ECO:0000313" key="1">
    <source>
        <dbReference type="EMBL" id="QBK03768.1"/>
    </source>
</evidence>
<proteinExistence type="predicted"/>
<protein>
    <submittedName>
        <fullName evidence="1">DUF2946 family protein</fullName>
    </submittedName>
</protein>
<reference evidence="1 2" key="1">
    <citation type="submission" date="2018-07" db="EMBL/GenBank/DDBJ databases">
        <title>Exploring interactions and the metabolic potential of the ultra-small soil bacteria Hylemonella gracilis.</title>
        <authorList>
            <person name="Tyc O."/>
            <person name="Kulkarni P."/>
            <person name="Gawehns F."/>
            <person name="Hundscheid M."/>
            <person name="Zweers H."/>
            <person name="Garbeva P."/>
        </authorList>
    </citation>
    <scope>NUCLEOTIDE SEQUENCE [LARGE SCALE GENOMIC DNA]</scope>
    <source>
        <strain evidence="1 2">NS1</strain>
    </source>
</reference>
<sequence>MDDLVRQAMAKWPNVPDCYGWLGLDARGNWWMRDDRAQAAGAFDSGLPGSRGSLLKHEKLIEFIHRNYACDDRGCWYFQNGPQRVFVELDTTPWIWRLDGEHGMGVQHDGAVPTASVRSHSGVSAAFLNCLLDEAGRLYLLTTLGFGLVHTQDMNLAADLVEAGQWQPEAAHAADLPGRYGYVRSPAFIAGDTKGVAPDTGAA</sequence>
<name>A0A4P6UF08_9BURK</name>